<evidence type="ECO:0000313" key="3">
    <source>
        <dbReference type="EMBL" id="EFA81021.1"/>
    </source>
</evidence>
<dbReference type="InterPro" id="IPR011993">
    <property type="entry name" value="PH-like_dom_sf"/>
</dbReference>
<dbReference type="STRING" id="670386.D3BBI8"/>
<dbReference type="RefSeq" id="XP_020433139.1">
    <property type="nucleotide sequence ID" value="XM_020576727.1"/>
</dbReference>
<evidence type="ECO:0000313" key="4">
    <source>
        <dbReference type="Proteomes" id="UP000001396"/>
    </source>
</evidence>
<dbReference type="Proteomes" id="UP000001396">
    <property type="component" value="Unassembled WGS sequence"/>
</dbReference>
<sequence length="283" mass="33278">MKDTTLRQEDIIKRDFRKNTIPRKDNIFFQFEQISGLSMFQTKEKLCCFDQFDKEGKQQQQQQLTLITEVVSSSSCCCSRSKKQRKKEGLNMSNLVDNFFWKFSGEKIEWKSYSSKHTDEGPLTGYFYLTNYRFAFNPMHSNKKKESVEIPLGMIAKFERSTNKRDQIVEIHCKDIRILKFYFGKTDTDFLDEVEKRFHNLYPYTIEKAFAFFNQDRYPDTKGWRIYDAVQEYKRQGISTTSKISQWVITYSGDTVKGGKLSHRKKITGVVLATPTEKLGDCA</sequence>
<dbReference type="PANTHER" id="PTHR10807">
    <property type="entry name" value="MYOTUBULARIN-RELATED"/>
    <property type="match status" value="1"/>
</dbReference>
<comment type="similarity">
    <text evidence="1">Belongs to the protein-tyrosine phosphatase family. Non-receptor class myotubularin subfamily.</text>
</comment>
<protein>
    <recommendedName>
        <fullName evidence="2">GRAM domain-containing protein</fullName>
    </recommendedName>
</protein>
<accession>D3BBI8</accession>
<dbReference type="GO" id="GO:0004438">
    <property type="term" value="F:phosphatidylinositol-3-phosphate phosphatase activity"/>
    <property type="evidence" value="ECO:0007669"/>
    <property type="project" value="TreeGrafter"/>
</dbReference>
<evidence type="ECO:0000259" key="2">
    <source>
        <dbReference type="Pfam" id="PF02893"/>
    </source>
</evidence>
<comment type="caution">
    <text evidence="3">The sequence shown here is derived from an EMBL/GenBank/DDBJ whole genome shotgun (WGS) entry which is preliminary data.</text>
</comment>
<gene>
    <name evidence="3" type="ORF">PPL_05856</name>
</gene>
<dbReference type="GO" id="GO:0005737">
    <property type="term" value="C:cytoplasm"/>
    <property type="evidence" value="ECO:0007669"/>
    <property type="project" value="TreeGrafter"/>
</dbReference>
<dbReference type="InterPro" id="IPR004182">
    <property type="entry name" value="GRAM"/>
</dbReference>
<organism evidence="3 4">
    <name type="scientific">Heterostelium pallidum (strain ATCC 26659 / Pp 5 / PN500)</name>
    <name type="common">Cellular slime mold</name>
    <name type="synonym">Polysphondylium pallidum</name>
    <dbReference type="NCBI Taxonomy" id="670386"/>
    <lineage>
        <taxon>Eukaryota</taxon>
        <taxon>Amoebozoa</taxon>
        <taxon>Evosea</taxon>
        <taxon>Eumycetozoa</taxon>
        <taxon>Dictyostelia</taxon>
        <taxon>Acytosteliales</taxon>
        <taxon>Acytosteliaceae</taxon>
        <taxon>Heterostelium</taxon>
    </lineage>
</organism>
<reference evidence="3 4" key="1">
    <citation type="journal article" date="2011" name="Genome Res.">
        <title>Phylogeny-wide analysis of social amoeba genomes highlights ancient origins for complex intercellular communication.</title>
        <authorList>
            <person name="Heidel A.J."/>
            <person name="Lawal H.M."/>
            <person name="Felder M."/>
            <person name="Schilde C."/>
            <person name="Helps N.R."/>
            <person name="Tunggal B."/>
            <person name="Rivero F."/>
            <person name="John U."/>
            <person name="Schleicher M."/>
            <person name="Eichinger L."/>
            <person name="Platzer M."/>
            <person name="Noegel A.A."/>
            <person name="Schaap P."/>
            <person name="Gloeckner G."/>
        </authorList>
    </citation>
    <scope>NUCLEOTIDE SEQUENCE [LARGE SCALE GENOMIC DNA]</scope>
    <source>
        <strain evidence="4">ATCC 26659 / Pp 5 / PN500</strain>
    </source>
</reference>
<dbReference type="InterPro" id="IPR030564">
    <property type="entry name" value="Myotubularin"/>
</dbReference>
<proteinExistence type="inferred from homology"/>
<dbReference type="Gene3D" id="2.30.29.30">
    <property type="entry name" value="Pleckstrin-homology domain (PH domain)/Phosphotyrosine-binding domain (PTB)"/>
    <property type="match status" value="1"/>
</dbReference>
<evidence type="ECO:0000256" key="1">
    <source>
        <dbReference type="ARBA" id="ARBA00007471"/>
    </source>
</evidence>
<dbReference type="SUPFAM" id="SSF50729">
    <property type="entry name" value="PH domain-like"/>
    <property type="match status" value="1"/>
</dbReference>
<dbReference type="InParanoid" id="D3BBI8"/>
<dbReference type="GeneID" id="31361340"/>
<keyword evidence="4" id="KW-1185">Reference proteome</keyword>
<dbReference type="Pfam" id="PF02893">
    <property type="entry name" value="GRAM"/>
    <property type="match status" value="1"/>
</dbReference>
<feature type="domain" description="GRAM" evidence="2">
    <location>
        <begin position="112"/>
        <end position="181"/>
    </location>
</feature>
<dbReference type="PANTHER" id="PTHR10807:SF108">
    <property type="entry name" value="PHOSPHATIDYLINOSITOL-3-PHOSPHATASE"/>
    <property type="match status" value="1"/>
</dbReference>
<dbReference type="GO" id="GO:0046856">
    <property type="term" value="P:phosphatidylinositol dephosphorylation"/>
    <property type="evidence" value="ECO:0007669"/>
    <property type="project" value="TreeGrafter"/>
</dbReference>
<dbReference type="AlphaFoldDB" id="D3BBI8"/>
<dbReference type="GO" id="GO:0016020">
    <property type="term" value="C:membrane"/>
    <property type="evidence" value="ECO:0007669"/>
    <property type="project" value="TreeGrafter"/>
</dbReference>
<name>D3BBI8_HETP5</name>
<dbReference type="EMBL" id="ADBJ01000026">
    <property type="protein sequence ID" value="EFA81021.1"/>
    <property type="molecule type" value="Genomic_DNA"/>
</dbReference>